<protein>
    <submittedName>
        <fullName evidence="1">Uncharacterized protein</fullName>
    </submittedName>
</protein>
<reference evidence="1" key="1">
    <citation type="journal article" date="2021" name="Proc. Natl. Acad. Sci. U.S.A.">
        <title>A Catalog of Tens of Thousands of Viruses from Human Metagenomes Reveals Hidden Associations with Chronic Diseases.</title>
        <authorList>
            <person name="Tisza M.J."/>
            <person name="Buck C.B."/>
        </authorList>
    </citation>
    <scope>NUCLEOTIDE SEQUENCE</scope>
    <source>
        <strain evidence="1">Ctyg07</strain>
    </source>
</reference>
<evidence type="ECO:0000313" key="1">
    <source>
        <dbReference type="EMBL" id="DAG04422.1"/>
    </source>
</evidence>
<sequence length="236" mass="25974">MSATDYIADVTANLTEWGITYRETTEGISVGNIHLEIAEDGYRPAGTILDDTETVAVTSDADKAAALLAFPLARRAWELGYTGDFDVTYIGGEVEMTLSYGSSDLTISAGVNEADRFTITEHDLFGQAVVMSDLEAALDSTQLAYQDPEVAWRVLCAATDFEHDDWETLVEHFHWQARFDHGYRFTKVSTSESDNVALVEDWSEDSPVRVIDVDTVTDVTYWALSDVAAAVLHAIS</sequence>
<organism evidence="1">
    <name type="scientific">Siphoviridae sp. ctyg07</name>
    <dbReference type="NCBI Taxonomy" id="2825747"/>
    <lineage>
        <taxon>Viruses</taxon>
        <taxon>Duplodnaviria</taxon>
        <taxon>Heunggongvirae</taxon>
        <taxon>Uroviricota</taxon>
        <taxon>Caudoviricetes</taxon>
    </lineage>
</organism>
<proteinExistence type="predicted"/>
<dbReference type="EMBL" id="BK016243">
    <property type="protein sequence ID" value="DAG04422.1"/>
    <property type="molecule type" value="Genomic_DNA"/>
</dbReference>
<name>A0A8S5VCK3_9CAUD</name>
<accession>A0A8S5VCK3</accession>